<evidence type="ECO:0000313" key="8">
    <source>
        <dbReference type="WBParaSite" id="MCU_004320-RA"/>
    </source>
</evidence>
<dbReference type="Gene3D" id="2.30.30.140">
    <property type="match status" value="1"/>
</dbReference>
<dbReference type="InterPro" id="IPR053820">
    <property type="entry name" value="MSL3_chromo-like"/>
</dbReference>
<feature type="domain" description="Chromo" evidence="7">
    <location>
        <begin position="24"/>
        <end position="77"/>
    </location>
</feature>
<evidence type="ECO:0000259" key="7">
    <source>
        <dbReference type="SMART" id="SM00298"/>
    </source>
</evidence>
<dbReference type="WBParaSite" id="MCU_004320-RA">
    <property type="protein sequence ID" value="MCU_004320-RA"/>
    <property type="gene ID" value="MCU_004320"/>
</dbReference>
<protein>
    <submittedName>
        <fullName evidence="8">MRG domain-containing protein</fullName>
    </submittedName>
</protein>
<comment type="subcellular location">
    <subcellularLocation>
        <location evidence="1">Nucleus</location>
    </subcellularLocation>
</comment>
<reference evidence="8" key="1">
    <citation type="submission" date="2019-11" db="UniProtKB">
        <authorList>
            <consortium name="WormBaseParasite"/>
        </authorList>
    </citation>
    <scope>IDENTIFICATION</scope>
</reference>
<accession>A0A5K3EZ90</accession>
<evidence type="ECO:0000256" key="2">
    <source>
        <dbReference type="ARBA" id="ARBA00022853"/>
    </source>
</evidence>
<dbReference type="CDD" id="cd18983">
    <property type="entry name" value="CBD_MSL3_like"/>
    <property type="match status" value="1"/>
</dbReference>
<evidence type="ECO:0000256" key="5">
    <source>
        <dbReference type="ARBA" id="ARBA00023242"/>
    </source>
</evidence>
<sequence length="374" mass="42339">MPVKKEQTKYSAGEKVLCFHGPLLYEAKVLDVKAENDEITYFVHYQGWNKNWDEWVTDARMFKYDEAGLRKQKELEKLAKSGKKLKVLRKSDLKKQSYPPPEVIDQIGKVPQSADEASEGPESPKTATGVVDDAEVRSQTDATETESQKLGPPPRSEEPAQPPKSHPPASGRKRKGRGAAQITGETDEGLLKRPRINVVFPDALRAWLVDDWDLTTKQSRLFDLPARKPIAGIFEDYLEQTGAEAPPKEATEESREPVITPDLRHEFVAGLRVNFNFILGSQLLYKFERPQYAELLKTHAGQEMVELYGPMHLLRLLVKLRDLITFVKVDHGSVAVLEAIVADFVAFLDRNQNEYFKLEDYTVATPDYLRAAMC</sequence>
<organism evidence="8">
    <name type="scientific">Mesocestoides corti</name>
    <name type="common">Flatworm</name>
    <dbReference type="NCBI Taxonomy" id="53468"/>
    <lineage>
        <taxon>Eukaryota</taxon>
        <taxon>Metazoa</taxon>
        <taxon>Spiralia</taxon>
        <taxon>Lophotrochozoa</taxon>
        <taxon>Platyhelminthes</taxon>
        <taxon>Cestoda</taxon>
        <taxon>Eucestoda</taxon>
        <taxon>Cyclophyllidea</taxon>
        <taxon>Mesocestoididae</taxon>
        <taxon>Mesocestoides</taxon>
    </lineage>
</organism>
<dbReference type="GO" id="GO:0006325">
    <property type="term" value="P:chromatin organization"/>
    <property type="evidence" value="ECO:0007669"/>
    <property type="project" value="UniProtKB-KW"/>
</dbReference>
<dbReference type="Gene3D" id="1.10.274.30">
    <property type="entry name" value="MRG domain"/>
    <property type="match status" value="1"/>
</dbReference>
<dbReference type="SUPFAM" id="SSF54160">
    <property type="entry name" value="Chromo domain-like"/>
    <property type="match status" value="1"/>
</dbReference>
<dbReference type="PIRSF" id="PIRSF038133">
    <property type="entry name" value="HAT_Nua4_EAF3/MRG15"/>
    <property type="match status" value="1"/>
</dbReference>
<dbReference type="InterPro" id="IPR008676">
    <property type="entry name" value="MRG"/>
</dbReference>
<evidence type="ECO:0000256" key="6">
    <source>
        <dbReference type="SAM" id="MobiDB-lite"/>
    </source>
</evidence>
<dbReference type="InterPro" id="IPR000953">
    <property type="entry name" value="Chromo/chromo_shadow_dom"/>
</dbReference>
<dbReference type="GO" id="GO:0006355">
    <property type="term" value="P:regulation of DNA-templated transcription"/>
    <property type="evidence" value="ECO:0007669"/>
    <property type="project" value="InterPro"/>
</dbReference>
<dbReference type="PANTHER" id="PTHR10880:SF48">
    <property type="entry name" value="MORTALITY FACTOR 4 LIKE 2"/>
    <property type="match status" value="1"/>
</dbReference>
<proteinExistence type="predicted"/>
<dbReference type="Pfam" id="PF05712">
    <property type="entry name" value="MRG"/>
    <property type="match status" value="1"/>
</dbReference>
<keyword evidence="3" id="KW-0805">Transcription regulation</keyword>
<dbReference type="SMART" id="SM00298">
    <property type="entry name" value="CHROMO"/>
    <property type="match status" value="1"/>
</dbReference>
<dbReference type="GO" id="GO:0035267">
    <property type="term" value="C:NuA4 histone acetyltransferase complex"/>
    <property type="evidence" value="ECO:0007669"/>
    <property type="project" value="TreeGrafter"/>
</dbReference>
<evidence type="ECO:0000256" key="4">
    <source>
        <dbReference type="ARBA" id="ARBA00023163"/>
    </source>
</evidence>
<dbReference type="InterPro" id="IPR016197">
    <property type="entry name" value="Chromo-like_dom_sf"/>
</dbReference>
<keyword evidence="4" id="KW-0804">Transcription</keyword>
<name>A0A5K3EZ90_MESCO</name>
<dbReference type="PROSITE" id="PS51640">
    <property type="entry name" value="MRG"/>
    <property type="match status" value="1"/>
</dbReference>
<keyword evidence="5" id="KW-0539">Nucleus</keyword>
<dbReference type="GO" id="GO:0005634">
    <property type="term" value="C:nucleus"/>
    <property type="evidence" value="ECO:0007669"/>
    <property type="project" value="UniProtKB-SubCell"/>
</dbReference>
<feature type="region of interest" description="Disordered" evidence="6">
    <location>
        <begin position="110"/>
        <end position="188"/>
    </location>
</feature>
<evidence type="ECO:0000256" key="3">
    <source>
        <dbReference type="ARBA" id="ARBA00023015"/>
    </source>
</evidence>
<evidence type="ECO:0000256" key="1">
    <source>
        <dbReference type="ARBA" id="ARBA00004123"/>
    </source>
</evidence>
<keyword evidence="2" id="KW-0156">Chromatin regulator</keyword>
<dbReference type="InterPro" id="IPR038217">
    <property type="entry name" value="MRG_C_sf"/>
</dbReference>
<dbReference type="PANTHER" id="PTHR10880">
    <property type="entry name" value="MORTALITY FACTOR 4-LIKE PROTEIN"/>
    <property type="match status" value="1"/>
</dbReference>
<dbReference type="Pfam" id="PF22732">
    <property type="entry name" value="MSL3_chromo-like"/>
    <property type="match status" value="1"/>
</dbReference>
<dbReference type="AlphaFoldDB" id="A0A5K3EZ90"/>
<dbReference type="InterPro" id="IPR026541">
    <property type="entry name" value="MRG_dom"/>
</dbReference>